<dbReference type="AlphaFoldDB" id="A0A2T2XE76"/>
<protein>
    <submittedName>
        <fullName evidence="3">Uncharacterized protein</fullName>
    </submittedName>
</protein>
<feature type="compositionally biased region" description="Pro residues" evidence="1">
    <location>
        <begin position="119"/>
        <end position="130"/>
    </location>
</feature>
<dbReference type="Proteomes" id="UP000242972">
    <property type="component" value="Unassembled WGS sequence"/>
</dbReference>
<keyword evidence="2" id="KW-1133">Transmembrane helix</keyword>
<evidence type="ECO:0000313" key="4">
    <source>
        <dbReference type="Proteomes" id="UP000242972"/>
    </source>
</evidence>
<proteinExistence type="predicted"/>
<keyword evidence="2" id="KW-0812">Transmembrane</keyword>
<evidence type="ECO:0000256" key="2">
    <source>
        <dbReference type="SAM" id="Phobius"/>
    </source>
</evidence>
<feature type="transmembrane region" description="Helical" evidence="2">
    <location>
        <begin position="29"/>
        <end position="49"/>
    </location>
</feature>
<evidence type="ECO:0000256" key="1">
    <source>
        <dbReference type="SAM" id="MobiDB-lite"/>
    </source>
</evidence>
<organism evidence="3 4">
    <name type="scientific">Sulfobacillus benefaciens</name>
    <dbReference type="NCBI Taxonomy" id="453960"/>
    <lineage>
        <taxon>Bacteria</taxon>
        <taxon>Bacillati</taxon>
        <taxon>Bacillota</taxon>
        <taxon>Clostridia</taxon>
        <taxon>Eubacteriales</taxon>
        <taxon>Clostridiales Family XVII. Incertae Sedis</taxon>
        <taxon>Sulfobacillus</taxon>
    </lineage>
</organism>
<evidence type="ECO:0000313" key="3">
    <source>
        <dbReference type="EMBL" id="PSR32790.1"/>
    </source>
</evidence>
<name>A0A2T2XE76_9FIRM</name>
<accession>A0A2T2XE76</accession>
<gene>
    <name evidence="3" type="ORF">C7B46_12885</name>
</gene>
<feature type="compositionally biased region" description="Basic residues" evidence="1">
    <location>
        <begin position="88"/>
        <end position="105"/>
    </location>
</feature>
<keyword evidence="2" id="KW-0472">Membrane</keyword>
<comment type="caution">
    <text evidence="3">The sequence shown here is derived from an EMBL/GenBank/DDBJ whole genome shotgun (WGS) entry which is preliminary data.</text>
</comment>
<feature type="region of interest" description="Disordered" evidence="1">
    <location>
        <begin position="60"/>
        <end position="130"/>
    </location>
</feature>
<dbReference type="EMBL" id="PXYW01000032">
    <property type="protein sequence ID" value="PSR32790.1"/>
    <property type="molecule type" value="Genomic_DNA"/>
</dbReference>
<reference evidence="3 4" key="1">
    <citation type="journal article" date="2014" name="BMC Genomics">
        <title>Comparison of environmental and isolate Sulfobacillus genomes reveals diverse carbon, sulfur, nitrogen, and hydrogen metabolisms.</title>
        <authorList>
            <person name="Justice N.B."/>
            <person name="Norman A."/>
            <person name="Brown C.T."/>
            <person name="Singh A."/>
            <person name="Thomas B.C."/>
            <person name="Banfield J.F."/>
        </authorList>
    </citation>
    <scope>NUCLEOTIDE SEQUENCE [LARGE SCALE GENOMIC DNA]</scope>
    <source>
        <strain evidence="3">AMDSBA4</strain>
    </source>
</reference>
<sequence length="130" mass="15287">MAMVVMTAYLAPIVGHEWAHPVLSPTPGWFYGIMAVVGAGLCVLWGRVWQAHRDRTYRHETQQKRYAGSHRHTPRSHQASPTLPWPHSRIHRIRARWRTPRRGREKRAPLVQFSHTIYPPRPPRAFPHRR</sequence>